<evidence type="ECO:0000313" key="3">
    <source>
        <dbReference type="EMBL" id="KAJ8431549.1"/>
    </source>
</evidence>
<dbReference type="Pfam" id="PF10536">
    <property type="entry name" value="PMD"/>
    <property type="match status" value="1"/>
</dbReference>
<dbReference type="EMBL" id="JAKOGI010000681">
    <property type="protein sequence ID" value="KAJ8431549.1"/>
    <property type="molecule type" value="Genomic_DNA"/>
</dbReference>
<dbReference type="GO" id="GO:0010073">
    <property type="term" value="P:meristem maintenance"/>
    <property type="evidence" value="ECO:0007669"/>
    <property type="project" value="InterPro"/>
</dbReference>
<accession>A0A9Q1Q7Q6</accession>
<gene>
    <name evidence="3" type="ORF">Cgig2_029578</name>
</gene>
<sequence>MLRSRCALKKLVMVNAGMSNRQREAVIGTVWRPLLQYREIAMERHLTLSLIKCWAFRIGVRRVPFSVFDVALFTGLPATGRRVELEGEELSIEVGILVRGCMADWEEEEMASRVPGRSRKKRRFFRNYVAAMAKLCEENNRDEQVGLWLRLYVFMVLSGVLFPRTPYGATGSMLHYVEDVDGMAGYAWAEAVWQVLVEMMGDTERKLTDGPLSEVHLNGFCLLIQVWFYEHTTRFDDQDKKQFPRISSWVKVDNGGRYDADELLRDIKEDEFMATDPYGYYVDDGEGWLSVDERLRCAREAYTLEKTAHEKIKIDMQKLEEQLMELKSRLITNRKKEAQDEEVGRAEEELQTAGQSGVKGSCIGVPGNDCGGKLVGDMVGGVDHSCSLLNEQTGVEPAEGEDIRAGMGIVTDVVAP</sequence>
<proteinExistence type="predicted"/>
<dbReference type="PANTHER" id="PTHR46033">
    <property type="entry name" value="PROTEIN MAIN-LIKE 2"/>
    <property type="match status" value="1"/>
</dbReference>
<name>A0A9Q1Q7Q6_9CARY</name>
<comment type="caution">
    <text evidence="3">The sequence shown here is derived from an EMBL/GenBank/DDBJ whole genome shotgun (WGS) entry which is preliminary data.</text>
</comment>
<keyword evidence="4" id="KW-1185">Reference proteome</keyword>
<organism evidence="3 4">
    <name type="scientific">Carnegiea gigantea</name>
    <dbReference type="NCBI Taxonomy" id="171969"/>
    <lineage>
        <taxon>Eukaryota</taxon>
        <taxon>Viridiplantae</taxon>
        <taxon>Streptophyta</taxon>
        <taxon>Embryophyta</taxon>
        <taxon>Tracheophyta</taxon>
        <taxon>Spermatophyta</taxon>
        <taxon>Magnoliopsida</taxon>
        <taxon>eudicotyledons</taxon>
        <taxon>Gunneridae</taxon>
        <taxon>Pentapetalae</taxon>
        <taxon>Caryophyllales</taxon>
        <taxon>Cactineae</taxon>
        <taxon>Cactaceae</taxon>
        <taxon>Cactoideae</taxon>
        <taxon>Echinocereeae</taxon>
        <taxon>Carnegiea</taxon>
    </lineage>
</organism>
<reference evidence="3" key="1">
    <citation type="submission" date="2022-04" db="EMBL/GenBank/DDBJ databases">
        <title>Carnegiea gigantea Genome sequencing and assembly v2.</title>
        <authorList>
            <person name="Copetti D."/>
            <person name="Sanderson M.J."/>
            <person name="Burquez A."/>
            <person name="Wojciechowski M.F."/>
        </authorList>
    </citation>
    <scope>NUCLEOTIDE SEQUENCE</scope>
    <source>
        <strain evidence="3">SGP5-SGP5p</strain>
        <tissue evidence="3">Aerial part</tissue>
    </source>
</reference>
<protein>
    <recommendedName>
        <fullName evidence="2">Aminotransferase-like plant mobile domain-containing protein</fullName>
    </recommendedName>
</protein>
<dbReference type="OrthoDB" id="723791at2759"/>
<dbReference type="PANTHER" id="PTHR46033:SF8">
    <property type="entry name" value="PROTEIN MAINTENANCE OF MERISTEMS-LIKE"/>
    <property type="match status" value="1"/>
</dbReference>
<dbReference type="Proteomes" id="UP001153076">
    <property type="component" value="Unassembled WGS sequence"/>
</dbReference>
<evidence type="ECO:0000256" key="1">
    <source>
        <dbReference type="SAM" id="Coils"/>
    </source>
</evidence>
<keyword evidence="1" id="KW-0175">Coiled coil</keyword>
<evidence type="ECO:0000313" key="4">
    <source>
        <dbReference type="Proteomes" id="UP001153076"/>
    </source>
</evidence>
<dbReference type="InterPro" id="IPR044824">
    <property type="entry name" value="MAIN-like"/>
</dbReference>
<dbReference type="AlphaFoldDB" id="A0A9Q1Q7Q6"/>
<dbReference type="InterPro" id="IPR019557">
    <property type="entry name" value="AminoTfrase-like_pln_mobile"/>
</dbReference>
<feature type="coiled-coil region" evidence="1">
    <location>
        <begin position="309"/>
        <end position="336"/>
    </location>
</feature>
<feature type="domain" description="Aminotransferase-like plant mobile" evidence="2">
    <location>
        <begin position="66"/>
        <end position="284"/>
    </location>
</feature>
<evidence type="ECO:0000259" key="2">
    <source>
        <dbReference type="Pfam" id="PF10536"/>
    </source>
</evidence>